<dbReference type="GO" id="GO:0051536">
    <property type="term" value="F:iron-sulfur cluster binding"/>
    <property type="evidence" value="ECO:0007669"/>
    <property type="project" value="UniProtKB-KW"/>
</dbReference>
<dbReference type="AlphaFoldDB" id="A0A1W0E880"/>
<evidence type="ECO:0000256" key="4">
    <source>
        <dbReference type="ARBA" id="ARBA00022806"/>
    </source>
</evidence>
<dbReference type="SMART" id="SM00491">
    <property type="entry name" value="HELICc2"/>
    <property type="match status" value="1"/>
</dbReference>
<dbReference type="VEuPathDB" id="MicrosporidiaDB:EHP00_2731"/>
<evidence type="ECO:0000313" key="13">
    <source>
        <dbReference type="EMBL" id="OQS55479.1"/>
    </source>
</evidence>
<evidence type="ECO:0000256" key="5">
    <source>
        <dbReference type="ARBA" id="ARBA00022840"/>
    </source>
</evidence>
<keyword evidence="5" id="KW-0067">ATP-binding</keyword>
<evidence type="ECO:0000256" key="8">
    <source>
        <dbReference type="ARBA" id="ARBA00023235"/>
    </source>
</evidence>
<dbReference type="EMBL" id="MNPJ01000008">
    <property type="protein sequence ID" value="OQS55477.1"/>
    <property type="molecule type" value="Genomic_DNA"/>
</dbReference>
<keyword evidence="1" id="KW-0479">Metal-binding</keyword>
<comment type="caution">
    <text evidence="12">The sequence shown here is derived from an EMBL/GenBank/DDBJ whole genome shotgun (WGS) entry which is preliminary data.</text>
</comment>
<dbReference type="GO" id="GO:0006289">
    <property type="term" value="P:nucleotide-excision repair"/>
    <property type="evidence" value="ECO:0007669"/>
    <property type="project" value="TreeGrafter"/>
</dbReference>
<dbReference type="GO" id="GO:0005524">
    <property type="term" value="F:ATP binding"/>
    <property type="evidence" value="ECO:0007669"/>
    <property type="project" value="UniProtKB-KW"/>
</dbReference>
<dbReference type="Proteomes" id="UP000192758">
    <property type="component" value="Unassembled WGS sequence"/>
</dbReference>
<dbReference type="GO" id="GO:0005634">
    <property type="term" value="C:nucleus"/>
    <property type="evidence" value="ECO:0007669"/>
    <property type="project" value="TreeGrafter"/>
</dbReference>
<keyword evidence="13" id="KW-0238">DNA-binding</keyword>
<keyword evidence="3" id="KW-0378">Hydrolase</keyword>
<protein>
    <recommendedName>
        <fullName evidence="9">DNA 5'-3' helicase</fullName>
        <ecNumber evidence="9">5.6.2.3</ecNumber>
    </recommendedName>
</protein>
<dbReference type="EC" id="5.6.2.3" evidence="9"/>
<organism evidence="12 14">
    <name type="scientific">Ecytonucleospora hepatopenaei</name>
    <dbReference type="NCBI Taxonomy" id="646526"/>
    <lineage>
        <taxon>Eukaryota</taxon>
        <taxon>Fungi</taxon>
        <taxon>Fungi incertae sedis</taxon>
        <taxon>Microsporidia</taxon>
        <taxon>Enterocytozoonidae</taxon>
        <taxon>Ecytonucleospora</taxon>
    </lineage>
</organism>
<evidence type="ECO:0000313" key="12">
    <source>
        <dbReference type="EMBL" id="OQS55477.1"/>
    </source>
</evidence>
<dbReference type="PANTHER" id="PTHR11472:SF47">
    <property type="entry name" value="FANCONI ANEMIA GROUP J PROTEIN"/>
    <property type="match status" value="1"/>
</dbReference>
<dbReference type="InterPro" id="IPR002464">
    <property type="entry name" value="DNA/RNA_helicase_DEAH_CS"/>
</dbReference>
<dbReference type="Pfam" id="PF13307">
    <property type="entry name" value="Helicase_C_2"/>
    <property type="match status" value="1"/>
</dbReference>
<evidence type="ECO:0000256" key="9">
    <source>
        <dbReference type="ARBA" id="ARBA00044969"/>
    </source>
</evidence>
<dbReference type="InterPro" id="IPR027417">
    <property type="entry name" value="P-loop_NTPase"/>
</dbReference>
<dbReference type="InterPro" id="IPR014013">
    <property type="entry name" value="Helic_SF1/SF2_ATP-bd_DinG/Rad3"/>
</dbReference>
<dbReference type="InterPro" id="IPR045028">
    <property type="entry name" value="DinG/Rad3-like"/>
</dbReference>
<name>A0A1W0E880_9MICR</name>
<dbReference type="InterPro" id="IPR006555">
    <property type="entry name" value="ATP-dep_Helicase_C"/>
</dbReference>
<evidence type="ECO:0000256" key="6">
    <source>
        <dbReference type="ARBA" id="ARBA00023004"/>
    </source>
</evidence>
<keyword evidence="4 13" id="KW-0347">Helicase</keyword>
<dbReference type="Gene3D" id="3.40.50.300">
    <property type="entry name" value="P-loop containing nucleotide triphosphate hydrolases"/>
    <property type="match status" value="2"/>
</dbReference>
<accession>A0A1W0E880</accession>
<dbReference type="GO" id="GO:0003677">
    <property type="term" value="F:DNA binding"/>
    <property type="evidence" value="ECO:0007669"/>
    <property type="project" value="UniProtKB-KW"/>
</dbReference>
<keyword evidence="8" id="KW-0413">Isomerase</keyword>
<dbReference type="STRING" id="646526.A0A1W0E880"/>
<keyword evidence="2" id="KW-0547">Nucleotide-binding</keyword>
<dbReference type="VEuPathDB" id="MicrosporidiaDB:EHP00_819"/>
<dbReference type="InterPro" id="IPR006554">
    <property type="entry name" value="Helicase-like_DEXD_c2"/>
</dbReference>
<evidence type="ECO:0000256" key="10">
    <source>
        <dbReference type="ARBA" id="ARBA00048954"/>
    </source>
</evidence>
<dbReference type="GO" id="GO:1990918">
    <property type="term" value="P:double-strand break repair involved in meiotic recombination"/>
    <property type="evidence" value="ECO:0007669"/>
    <property type="project" value="TreeGrafter"/>
</dbReference>
<proteinExistence type="predicted"/>
<keyword evidence="14" id="KW-1185">Reference proteome</keyword>
<dbReference type="SMART" id="SM00488">
    <property type="entry name" value="DEXDc2"/>
    <property type="match status" value="1"/>
</dbReference>
<reference evidence="12 14" key="1">
    <citation type="journal article" date="2017" name="Environ. Microbiol.">
        <title>Decay of the glycolytic pathway and adaptation to intranuclear parasitism within Enterocytozoonidae microsporidia.</title>
        <authorList>
            <person name="Wiredu Boakye D."/>
            <person name="Jaroenlak P."/>
            <person name="Prachumwat A."/>
            <person name="Williams T.A."/>
            <person name="Bateman K.S."/>
            <person name="Itsathitphaisarn O."/>
            <person name="Sritunyalucksana K."/>
            <person name="Paszkiewicz K.H."/>
            <person name="Moore K.A."/>
            <person name="Stentiford G.D."/>
            <person name="Williams B.A."/>
        </authorList>
    </citation>
    <scope>NUCLEOTIDE SEQUENCE [LARGE SCALE GENOMIC DNA]</scope>
    <source>
        <strain evidence="12 14">TH1</strain>
    </source>
</reference>
<evidence type="ECO:0000259" key="11">
    <source>
        <dbReference type="PROSITE" id="PS51193"/>
    </source>
</evidence>
<dbReference type="PROSITE" id="PS51193">
    <property type="entry name" value="HELICASE_ATP_BIND_2"/>
    <property type="match status" value="1"/>
</dbReference>
<gene>
    <name evidence="12" type="primary">BRIP1</name>
    <name evidence="13" type="ORF">EHP00_2731</name>
    <name evidence="12" type="ORF">EHP00_819</name>
</gene>
<dbReference type="PROSITE" id="PS00690">
    <property type="entry name" value="DEAH_ATP_HELICASE"/>
    <property type="match status" value="1"/>
</dbReference>
<evidence type="ECO:0000313" key="14">
    <source>
        <dbReference type="Proteomes" id="UP000192758"/>
    </source>
</evidence>
<dbReference type="SUPFAM" id="SSF52540">
    <property type="entry name" value="P-loop containing nucleoside triphosphate hydrolases"/>
    <property type="match status" value="1"/>
</dbReference>
<sequence length="692" mass="78629">MPIVKINGYTIKLPFNPYEAQIKSMETLLNSFDTGNASLIESPTGTGKSLAILCAALGYLETLKGKENEESVKKVKTTILDENLKKFFNEQSSEEEKKKVGPKIYIASRTHKQLDQLVSQLRTTDYNPSISVLGSRTQYCINSKAKNALDINTACRDLVDSKQCHFRHGVGRLKKKVGNIFDIEEIKEKGKNCAGCPYFAARELAENADVIFAPYNYLLDPRIRNSMDIDLDGSIVIIDEAHNVEDTCRSAGSFEFDSKLLDLWTNELLSAARKSALLEKDVKPNFLTLIEFIGKFKKHKGITCNESNFEFNFKIFKGKQILQQLEQMEISQISFNVFTAALGELCGNEEANSLMSQSLTQSLRRLEFVFSVLFTKSTKEYVLCYKQNKKESEKFEFSFWLLDSSLIFNLTAARAKAVCLLSGTLTPFYAFSSELKFGFKNQLVAPHILQSNQVFIANVQKGHLKKELTGTYAISETKEYLLQIAKIIEEIGEMTTPYGGTIVFLPSYAFLKKVNNYLKIKAILEPQTGGNEKFEKVLKSYRQAIEDKTRSVVFMCVYRGKASEGIDFKDEYARAVVAIGIPYPSIKDPQINVKKEFNDNQSRSDSTGSSFNGSQWYSTQAMRAVNQALGRVVRHPKDWGSVFLLETRYKTQYIKKQLPAWVTEEMKEYETFSSTKANYKKFLEEKKMEKFK</sequence>
<dbReference type="PANTHER" id="PTHR11472">
    <property type="entry name" value="DNA REPAIR DEAD HELICASE RAD3/XP-D SUBFAMILY MEMBER"/>
    <property type="match status" value="1"/>
</dbReference>
<dbReference type="Pfam" id="PF06733">
    <property type="entry name" value="DEAD_2"/>
    <property type="match status" value="1"/>
</dbReference>
<evidence type="ECO:0000256" key="1">
    <source>
        <dbReference type="ARBA" id="ARBA00022723"/>
    </source>
</evidence>
<dbReference type="EMBL" id="MNPJ01000008">
    <property type="protein sequence ID" value="OQS55479.1"/>
    <property type="molecule type" value="Genomic_DNA"/>
</dbReference>
<keyword evidence="6" id="KW-0408">Iron</keyword>
<dbReference type="GO" id="GO:0046872">
    <property type="term" value="F:metal ion binding"/>
    <property type="evidence" value="ECO:0007669"/>
    <property type="project" value="UniProtKB-KW"/>
</dbReference>
<dbReference type="OrthoDB" id="272481at2759"/>
<dbReference type="InterPro" id="IPR010614">
    <property type="entry name" value="RAD3-like_helicase_DEAD"/>
</dbReference>
<comment type="catalytic activity">
    <reaction evidence="10">
        <text>ATP + H2O = ADP + phosphate + H(+)</text>
        <dbReference type="Rhea" id="RHEA:13065"/>
        <dbReference type="ChEBI" id="CHEBI:15377"/>
        <dbReference type="ChEBI" id="CHEBI:15378"/>
        <dbReference type="ChEBI" id="CHEBI:30616"/>
        <dbReference type="ChEBI" id="CHEBI:43474"/>
        <dbReference type="ChEBI" id="CHEBI:456216"/>
        <dbReference type="EC" id="5.6.2.3"/>
    </reaction>
</comment>
<evidence type="ECO:0000256" key="2">
    <source>
        <dbReference type="ARBA" id="ARBA00022741"/>
    </source>
</evidence>
<dbReference type="GO" id="GO:0016818">
    <property type="term" value="F:hydrolase activity, acting on acid anhydrides, in phosphorus-containing anhydrides"/>
    <property type="evidence" value="ECO:0007669"/>
    <property type="project" value="InterPro"/>
</dbReference>
<evidence type="ECO:0000256" key="7">
    <source>
        <dbReference type="ARBA" id="ARBA00023014"/>
    </source>
</evidence>
<feature type="domain" description="Helicase ATP-binding" evidence="11">
    <location>
        <begin position="7"/>
        <end position="289"/>
    </location>
</feature>
<keyword evidence="7" id="KW-0411">Iron-sulfur</keyword>
<dbReference type="GO" id="GO:0043139">
    <property type="term" value="F:5'-3' DNA helicase activity"/>
    <property type="evidence" value="ECO:0007669"/>
    <property type="project" value="UniProtKB-EC"/>
</dbReference>
<evidence type="ECO:0000256" key="3">
    <source>
        <dbReference type="ARBA" id="ARBA00022801"/>
    </source>
</evidence>